<feature type="domain" description="Glycine transporter" evidence="8">
    <location>
        <begin position="21"/>
        <end position="94"/>
    </location>
</feature>
<dbReference type="KEGG" id="cmin:NCTC10288_02103"/>
<comment type="subcellular location">
    <subcellularLocation>
        <location evidence="1">Cell membrane</location>
        <topology evidence="1">Multi-pass membrane protein</topology>
    </subcellularLocation>
</comment>
<feature type="domain" description="Glycine transporter" evidence="8">
    <location>
        <begin position="107"/>
        <end position="179"/>
    </location>
</feature>
<evidence type="ECO:0000313" key="10">
    <source>
        <dbReference type="EMBL" id="STC74698.1"/>
    </source>
</evidence>
<feature type="transmembrane region" description="Helical" evidence="7">
    <location>
        <begin position="164"/>
        <end position="182"/>
    </location>
</feature>
<dbReference type="PANTHER" id="PTHR30506">
    <property type="entry name" value="INNER MEMBRANE PROTEIN"/>
    <property type="match status" value="1"/>
</dbReference>
<dbReference type="AlphaFoldDB" id="A0A2X4UE46"/>
<evidence type="ECO:0000313" key="9">
    <source>
        <dbReference type="EMBL" id="SQI00785.1"/>
    </source>
</evidence>
<keyword evidence="4 7" id="KW-0812">Transmembrane</keyword>
<organism evidence="9 11">
    <name type="scientific">Corynebacterium minutissimum</name>
    <dbReference type="NCBI Taxonomy" id="38301"/>
    <lineage>
        <taxon>Bacteria</taxon>
        <taxon>Bacillati</taxon>
        <taxon>Actinomycetota</taxon>
        <taxon>Actinomycetes</taxon>
        <taxon>Mycobacteriales</taxon>
        <taxon>Corynebacteriaceae</taxon>
        <taxon>Corynebacterium</taxon>
    </lineage>
</organism>
<evidence type="ECO:0000256" key="4">
    <source>
        <dbReference type="ARBA" id="ARBA00022692"/>
    </source>
</evidence>
<evidence type="ECO:0000256" key="5">
    <source>
        <dbReference type="ARBA" id="ARBA00022989"/>
    </source>
</evidence>
<evidence type="ECO:0000256" key="6">
    <source>
        <dbReference type="ARBA" id="ARBA00023136"/>
    </source>
</evidence>
<keyword evidence="5 7" id="KW-1133">Transmembrane helix</keyword>
<feature type="transmembrane region" description="Helical" evidence="7">
    <location>
        <begin position="12"/>
        <end position="36"/>
    </location>
</feature>
<dbReference type="PANTHER" id="PTHR30506:SF3">
    <property type="entry name" value="UPF0126 INNER MEMBRANE PROTEIN YADS-RELATED"/>
    <property type="match status" value="1"/>
</dbReference>
<accession>A0A2X4UE46</accession>
<dbReference type="EMBL" id="UFXP01000001">
    <property type="protein sequence ID" value="STC74698.1"/>
    <property type="molecule type" value="Genomic_DNA"/>
</dbReference>
<evidence type="ECO:0000256" key="3">
    <source>
        <dbReference type="ARBA" id="ARBA00022475"/>
    </source>
</evidence>
<comment type="similarity">
    <text evidence="2">Belongs to the UPF0126 family.</text>
</comment>
<evidence type="ECO:0000256" key="1">
    <source>
        <dbReference type="ARBA" id="ARBA00004651"/>
    </source>
</evidence>
<dbReference type="Pfam" id="PF03458">
    <property type="entry name" value="Gly_transporter"/>
    <property type="match status" value="2"/>
</dbReference>
<dbReference type="GO" id="GO:0005886">
    <property type="term" value="C:plasma membrane"/>
    <property type="evidence" value="ECO:0007669"/>
    <property type="project" value="UniProtKB-SubCell"/>
</dbReference>
<feature type="transmembrane region" description="Helical" evidence="7">
    <location>
        <begin position="131"/>
        <end position="152"/>
    </location>
</feature>
<dbReference type="STRING" id="38301.NX84_03335"/>
<gene>
    <name evidence="9" type="primary">yicG</name>
    <name evidence="10" type="synonym">yicG_1</name>
    <name evidence="9" type="ORF">NCTC10288_02103</name>
    <name evidence="10" type="ORF">NCTC10289_00453</name>
</gene>
<keyword evidence="3" id="KW-1003">Cell membrane</keyword>
<evidence type="ECO:0000256" key="2">
    <source>
        <dbReference type="ARBA" id="ARBA00008193"/>
    </source>
</evidence>
<feature type="transmembrane region" description="Helical" evidence="7">
    <location>
        <begin position="104"/>
        <end position="125"/>
    </location>
</feature>
<dbReference type="EMBL" id="LS483460">
    <property type="protein sequence ID" value="SQI00785.1"/>
    <property type="molecule type" value="Genomic_DNA"/>
</dbReference>
<dbReference type="InterPro" id="IPR005115">
    <property type="entry name" value="Gly_transporter"/>
</dbReference>
<feature type="transmembrane region" description="Helical" evidence="7">
    <location>
        <begin position="80"/>
        <end position="97"/>
    </location>
</feature>
<dbReference type="Proteomes" id="UP000249264">
    <property type="component" value="Chromosome 1"/>
</dbReference>
<feature type="transmembrane region" description="Helical" evidence="7">
    <location>
        <begin position="43"/>
        <end position="60"/>
    </location>
</feature>
<name>A0A2X4UE46_9CORY</name>
<dbReference type="Proteomes" id="UP000254287">
    <property type="component" value="Unassembled WGS sequence"/>
</dbReference>
<evidence type="ECO:0000256" key="7">
    <source>
        <dbReference type="SAM" id="Phobius"/>
    </source>
</evidence>
<feature type="transmembrane region" description="Helical" evidence="7">
    <location>
        <begin position="188"/>
        <end position="209"/>
    </location>
</feature>
<sequence length="291" mass="31324">MLSGLYNPDQNVYSMTPLFTVLYVIGIVSEAMTAALSAGRQKMDLFGVIMLGAVTALGGGTIRDMVLGAYPLTWVAEPRFLLAVVAAAVATVYMSFLMHYFRHVFLLLDALGLAVFSVLGAQKALEHGHGLVIAAVAAVLTGVFGGILRDLLSDRIPLVLSAELYASISVLAAFSYAGLMELGLSDEVAGVVTVCLALALRVAAIYFGWSLPVFEYRGAEQPMDPRLRLSARIVRDGARKAKRKAGQAKKNLKHPKRAGYAALSKLGVSKSAKRQHAAQDWELNREWNAND</sequence>
<evidence type="ECO:0000313" key="12">
    <source>
        <dbReference type="Proteomes" id="UP000254287"/>
    </source>
</evidence>
<keyword evidence="6 7" id="KW-0472">Membrane</keyword>
<proteinExistence type="inferred from homology"/>
<evidence type="ECO:0000259" key="8">
    <source>
        <dbReference type="Pfam" id="PF03458"/>
    </source>
</evidence>
<evidence type="ECO:0000313" key="11">
    <source>
        <dbReference type="Proteomes" id="UP000249264"/>
    </source>
</evidence>
<protein>
    <submittedName>
        <fullName evidence="9">Predicted membrane protein</fullName>
    </submittedName>
</protein>
<reference evidence="11 12" key="1">
    <citation type="submission" date="2018-06" db="EMBL/GenBank/DDBJ databases">
        <authorList>
            <consortium name="Pathogen Informatics"/>
            <person name="Doyle S."/>
        </authorList>
    </citation>
    <scope>NUCLEOTIDE SEQUENCE [LARGE SCALE GENOMIC DNA]</scope>
    <source>
        <strain evidence="9 11">NCTC10288</strain>
        <strain evidence="10 12">NCTC10289</strain>
    </source>
</reference>